<feature type="transmembrane region" description="Helical" evidence="7">
    <location>
        <begin position="121"/>
        <end position="141"/>
    </location>
</feature>
<keyword evidence="6" id="KW-0653">Protein transport</keyword>
<dbReference type="RefSeq" id="WP_021287324.1">
    <property type="nucleotide sequence ID" value="NZ_AUPZ01000006.1"/>
</dbReference>
<dbReference type="Pfam" id="PF01618">
    <property type="entry name" value="MotA_ExbB"/>
    <property type="match status" value="1"/>
</dbReference>
<comment type="caution">
    <text evidence="9">The sequence shown here is derived from an EMBL/GenBank/DDBJ whole genome shotgun (WGS) entry which is preliminary data.</text>
</comment>
<evidence type="ECO:0000313" key="9">
    <source>
        <dbReference type="EMBL" id="EQB39737.1"/>
    </source>
</evidence>
<keyword evidence="4 7" id="KW-1133">Transmembrane helix</keyword>
<reference evidence="9 10" key="1">
    <citation type="submission" date="2013-07" db="EMBL/GenBank/DDBJ databases">
        <title>Sulfurimonas hongkongensis AST-10 Genome Sequencing.</title>
        <authorList>
            <person name="Cai L."/>
            <person name="Zhang T."/>
        </authorList>
    </citation>
    <scope>NUCLEOTIDE SEQUENCE [LARGE SCALE GENOMIC DNA]</scope>
    <source>
        <strain evidence="9 10">AST-10</strain>
    </source>
</reference>
<evidence type="ECO:0000256" key="1">
    <source>
        <dbReference type="ARBA" id="ARBA00004429"/>
    </source>
</evidence>
<comment type="similarity">
    <text evidence="6">Belongs to the exbB/tolQ family.</text>
</comment>
<evidence type="ECO:0000313" key="10">
    <source>
        <dbReference type="Proteomes" id="UP000015520"/>
    </source>
</evidence>
<keyword evidence="10" id="KW-1185">Reference proteome</keyword>
<comment type="subcellular location">
    <subcellularLocation>
        <location evidence="1">Cell inner membrane</location>
        <topology evidence="1">Multi-pass membrane protein</topology>
    </subcellularLocation>
    <subcellularLocation>
        <location evidence="6">Membrane</location>
        <topology evidence="6">Multi-pass membrane protein</topology>
    </subcellularLocation>
</comment>
<keyword evidence="6" id="KW-0813">Transport</keyword>
<dbReference type="Proteomes" id="UP000015520">
    <property type="component" value="Unassembled WGS sequence"/>
</dbReference>
<evidence type="ECO:0000256" key="2">
    <source>
        <dbReference type="ARBA" id="ARBA00022475"/>
    </source>
</evidence>
<protein>
    <recommendedName>
        <fullName evidence="8">MotA/TolQ/ExbB proton channel domain-containing protein</fullName>
    </recommendedName>
</protein>
<dbReference type="eggNOG" id="COG0811">
    <property type="taxonomic scope" value="Bacteria"/>
</dbReference>
<feature type="transmembrane region" description="Helical" evidence="7">
    <location>
        <begin position="89"/>
        <end position="109"/>
    </location>
</feature>
<evidence type="ECO:0000259" key="8">
    <source>
        <dbReference type="Pfam" id="PF01618"/>
    </source>
</evidence>
<gene>
    <name evidence="9" type="ORF">M947_05275</name>
</gene>
<evidence type="ECO:0000256" key="3">
    <source>
        <dbReference type="ARBA" id="ARBA00022692"/>
    </source>
</evidence>
<dbReference type="InterPro" id="IPR002898">
    <property type="entry name" value="MotA_ExbB_proton_chnl"/>
</dbReference>
<feature type="domain" description="MotA/TolQ/ExbB proton channel" evidence="8">
    <location>
        <begin position="57"/>
        <end position="157"/>
    </location>
</feature>
<proteinExistence type="inferred from homology"/>
<evidence type="ECO:0000256" key="5">
    <source>
        <dbReference type="ARBA" id="ARBA00023136"/>
    </source>
</evidence>
<evidence type="ECO:0000256" key="6">
    <source>
        <dbReference type="RuleBase" id="RU004057"/>
    </source>
</evidence>
<dbReference type="GO" id="GO:0015031">
    <property type="term" value="P:protein transport"/>
    <property type="evidence" value="ECO:0007669"/>
    <property type="project" value="UniProtKB-KW"/>
</dbReference>
<dbReference type="GO" id="GO:0005886">
    <property type="term" value="C:plasma membrane"/>
    <property type="evidence" value="ECO:0007669"/>
    <property type="project" value="UniProtKB-SubCell"/>
</dbReference>
<accession>T0JS55</accession>
<keyword evidence="2" id="KW-1003">Cell membrane</keyword>
<feature type="transmembrane region" description="Helical" evidence="7">
    <location>
        <begin position="12"/>
        <end position="37"/>
    </location>
</feature>
<organism evidence="9 10">
    <name type="scientific">Sulfurimonas hongkongensis</name>
    <dbReference type="NCBI Taxonomy" id="1172190"/>
    <lineage>
        <taxon>Bacteria</taxon>
        <taxon>Pseudomonadati</taxon>
        <taxon>Campylobacterota</taxon>
        <taxon>Epsilonproteobacteria</taxon>
        <taxon>Campylobacterales</taxon>
        <taxon>Sulfurimonadaceae</taxon>
        <taxon>Sulfurimonas</taxon>
    </lineage>
</organism>
<dbReference type="EMBL" id="AUPZ01000006">
    <property type="protein sequence ID" value="EQB39737.1"/>
    <property type="molecule type" value="Genomic_DNA"/>
</dbReference>
<keyword evidence="5 7" id="KW-0472">Membrane</keyword>
<dbReference type="PATRIC" id="fig|1172190.3.peg.1028"/>
<keyword evidence="3 7" id="KW-0812">Transmembrane</keyword>
<evidence type="ECO:0000256" key="4">
    <source>
        <dbReference type="ARBA" id="ARBA00022989"/>
    </source>
</evidence>
<dbReference type="STRING" id="1172190.M947_05275"/>
<sequence>MIDTTMYTLSQLFLTPTLVLILLMFVYSFIALGAFIYEGISRKKNSMQLDTKGAYPILHHYNTDIHLSMEKLELFAYKKLEHIRNVSRIAPMMGLIATLIPLGPALKALTDGNIQGMSEGLIIAFSGVTLGLIAASLTYWIGNVKKRWYADELHIIEIAKAS</sequence>
<dbReference type="OrthoDB" id="3178152at2"/>
<evidence type="ECO:0000256" key="7">
    <source>
        <dbReference type="SAM" id="Phobius"/>
    </source>
</evidence>
<dbReference type="AlphaFoldDB" id="T0JS55"/>
<name>T0JS55_9BACT</name>